<evidence type="ECO:0000313" key="2">
    <source>
        <dbReference type="EMBL" id="KAF0888403.1"/>
    </source>
</evidence>
<protein>
    <submittedName>
        <fullName evidence="2">Uncharacterized protein</fullName>
    </submittedName>
</protein>
<dbReference type="AlphaFoldDB" id="A0A6G1BLU6"/>
<gene>
    <name evidence="2" type="ORF">E2562_014220</name>
</gene>
<comment type="caution">
    <text evidence="2">The sequence shown here is derived from an EMBL/GenBank/DDBJ whole genome shotgun (WGS) entry which is preliminary data.</text>
</comment>
<feature type="region of interest" description="Disordered" evidence="1">
    <location>
        <begin position="43"/>
        <end position="67"/>
    </location>
</feature>
<reference evidence="2 3" key="1">
    <citation type="submission" date="2019-11" db="EMBL/GenBank/DDBJ databases">
        <title>Whole genome sequence of Oryza granulata.</title>
        <authorList>
            <person name="Li W."/>
        </authorList>
    </citation>
    <scope>NUCLEOTIDE SEQUENCE [LARGE SCALE GENOMIC DNA]</scope>
    <source>
        <strain evidence="3">cv. Menghai</strain>
        <tissue evidence="2">Leaf</tissue>
    </source>
</reference>
<evidence type="ECO:0000313" key="3">
    <source>
        <dbReference type="Proteomes" id="UP000479710"/>
    </source>
</evidence>
<proteinExistence type="predicted"/>
<organism evidence="2 3">
    <name type="scientific">Oryza meyeriana var. granulata</name>
    <dbReference type="NCBI Taxonomy" id="110450"/>
    <lineage>
        <taxon>Eukaryota</taxon>
        <taxon>Viridiplantae</taxon>
        <taxon>Streptophyta</taxon>
        <taxon>Embryophyta</taxon>
        <taxon>Tracheophyta</taxon>
        <taxon>Spermatophyta</taxon>
        <taxon>Magnoliopsida</taxon>
        <taxon>Liliopsida</taxon>
        <taxon>Poales</taxon>
        <taxon>Poaceae</taxon>
        <taxon>BOP clade</taxon>
        <taxon>Oryzoideae</taxon>
        <taxon>Oryzeae</taxon>
        <taxon>Oryzinae</taxon>
        <taxon>Oryza</taxon>
        <taxon>Oryza meyeriana</taxon>
    </lineage>
</organism>
<accession>A0A6G1BLU6</accession>
<keyword evidence="3" id="KW-1185">Reference proteome</keyword>
<dbReference type="Proteomes" id="UP000479710">
    <property type="component" value="Unassembled WGS sequence"/>
</dbReference>
<name>A0A6G1BLU6_9ORYZ</name>
<evidence type="ECO:0000256" key="1">
    <source>
        <dbReference type="SAM" id="MobiDB-lite"/>
    </source>
</evidence>
<dbReference type="EMBL" id="SPHZ02000012">
    <property type="protein sequence ID" value="KAF0888403.1"/>
    <property type="molecule type" value="Genomic_DNA"/>
</dbReference>
<sequence length="168" mass="18079">MIAADWVMLQTETVYRRLSKGTEAGSRTNTGYEVRASLSLASPPSSSFHHLDTPGVPAPTTEEHGFNGGSAVVAADRNRLLPGGLLRLHHAPDRGQPPSLHCLPALSGRWRCNSGDAGIACSGNDFVVAVLNTFLTKPRTSDSGGRVRRREAAKLARFFSSRRRSTGR</sequence>